<dbReference type="GO" id="GO:0043571">
    <property type="term" value="P:maintenance of CRISPR repeat elements"/>
    <property type="evidence" value="ECO:0007669"/>
    <property type="project" value="InterPro"/>
</dbReference>
<dbReference type="OrthoDB" id="5704083at2"/>
<reference evidence="2 3" key="1">
    <citation type="submission" date="2016-03" db="EMBL/GenBank/DDBJ databases">
        <title>Draft Genome Sequence of the Strain BR 10245 (Bradyrhizobium sp.) isolated from nodules of Centrolobium paraense.</title>
        <authorList>
            <person name="Simoes-Araujo J.L.Sr."/>
            <person name="Barauna A.C."/>
            <person name="Silva K."/>
            <person name="Zilli J.E."/>
        </authorList>
    </citation>
    <scope>NUCLEOTIDE SEQUENCE [LARGE SCALE GENOMIC DNA]</scope>
    <source>
        <strain evidence="2 3">BR 10245</strain>
    </source>
</reference>
<comment type="caution">
    <text evidence="2">The sequence shown here is derived from an EMBL/GenBank/DDBJ whole genome shotgun (WGS) entry which is preliminary data.</text>
</comment>
<dbReference type="Proteomes" id="UP000076959">
    <property type="component" value="Unassembled WGS sequence"/>
</dbReference>
<sequence length="242" mass="26578">MLAFLMLRLEAPLMSFGCEAIDANGPTRDFPDASLLTGLLANALGYSRYETAKHQRLQDRLVFGVRIDRLGHDLRDFQTAQLSRTDQSWTTRGKPEGRTGGERTYDSPHIRLRHYRADAALTLAARLVPPDEPPTLDDLAIALDHPARSLFIGRKPCLPSAPLLIGIRKGNTCVAALQAMHPAEGALDRCRFMIPRREADALSASSIIHLTGRRDWIAGIHAGEETVAILTLPTQARDGADT</sequence>
<dbReference type="Gene3D" id="3.30.70.2660">
    <property type="match status" value="1"/>
</dbReference>
<dbReference type="InterPro" id="IPR010147">
    <property type="entry name" value="CRISPR-assoc_prot_CasD"/>
</dbReference>
<dbReference type="Pfam" id="PF09704">
    <property type="entry name" value="Cas_Cas5d"/>
    <property type="match status" value="1"/>
</dbReference>
<gene>
    <name evidence="2" type="ORF">AYJ54_24575</name>
</gene>
<feature type="region of interest" description="Disordered" evidence="1">
    <location>
        <begin position="84"/>
        <end position="106"/>
    </location>
</feature>
<evidence type="ECO:0008006" key="4">
    <source>
        <dbReference type="Google" id="ProtNLM"/>
    </source>
</evidence>
<dbReference type="InterPro" id="IPR021124">
    <property type="entry name" value="CRISPR-assoc_prot_Cas5"/>
</dbReference>
<dbReference type="EMBL" id="LUUB01000088">
    <property type="protein sequence ID" value="OAF04032.1"/>
    <property type="molecule type" value="Genomic_DNA"/>
</dbReference>
<dbReference type="NCBIfam" id="TIGR01868">
    <property type="entry name" value="casD_Cas5e"/>
    <property type="match status" value="1"/>
</dbReference>
<dbReference type="CDD" id="cd09645">
    <property type="entry name" value="Cas5_I-E"/>
    <property type="match status" value="1"/>
</dbReference>
<feature type="compositionally biased region" description="Basic and acidic residues" evidence="1">
    <location>
        <begin position="93"/>
        <end position="106"/>
    </location>
</feature>
<dbReference type="GO" id="GO:0051607">
    <property type="term" value="P:defense response to virus"/>
    <property type="evidence" value="ECO:0007669"/>
    <property type="project" value="InterPro"/>
</dbReference>
<organism evidence="2 3">
    <name type="scientific">Bradyrhizobium centrolobii</name>
    <dbReference type="NCBI Taxonomy" id="1505087"/>
    <lineage>
        <taxon>Bacteria</taxon>
        <taxon>Pseudomonadati</taxon>
        <taxon>Pseudomonadota</taxon>
        <taxon>Alphaproteobacteria</taxon>
        <taxon>Hyphomicrobiales</taxon>
        <taxon>Nitrobacteraceae</taxon>
        <taxon>Bradyrhizobium</taxon>
    </lineage>
</organism>
<evidence type="ECO:0000313" key="3">
    <source>
        <dbReference type="Proteomes" id="UP000076959"/>
    </source>
</evidence>
<dbReference type="RefSeq" id="WP_063705402.1">
    <property type="nucleotide sequence ID" value="NZ_LUUB01000088.1"/>
</dbReference>
<dbReference type="GO" id="GO:0003723">
    <property type="term" value="F:RNA binding"/>
    <property type="evidence" value="ECO:0007669"/>
    <property type="project" value="InterPro"/>
</dbReference>
<dbReference type="AlphaFoldDB" id="A0A176YDH8"/>
<evidence type="ECO:0000256" key="1">
    <source>
        <dbReference type="SAM" id="MobiDB-lite"/>
    </source>
</evidence>
<proteinExistence type="predicted"/>
<accession>A0A176YDH8</accession>
<protein>
    <recommendedName>
        <fullName evidence="4">Type I-E CRISPR-associated protein Cas5/CasD</fullName>
    </recommendedName>
</protein>
<name>A0A176YDH8_9BRAD</name>
<keyword evidence="3" id="KW-1185">Reference proteome</keyword>
<dbReference type="STRING" id="1505087.AYJ54_24575"/>
<evidence type="ECO:0000313" key="2">
    <source>
        <dbReference type="EMBL" id="OAF04032.1"/>
    </source>
</evidence>